<dbReference type="PANTHER" id="PTHR31286:SF173">
    <property type="entry name" value="DUF4283 DOMAIN-CONTAINING PROTEIN"/>
    <property type="match status" value="1"/>
</dbReference>
<name>A0ABR0NEA2_GOSAR</name>
<protein>
    <recommendedName>
        <fullName evidence="1">DUF4283 domain-containing protein</fullName>
    </recommendedName>
</protein>
<dbReference type="InterPro" id="IPR040256">
    <property type="entry name" value="At4g02000-like"/>
</dbReference>
<keyword evidence="3" id="KW-1185">Reference proteome</keyword>
<evidence type="ECO:0000313" key="3">
    <source>
        <dbReference type="Proteomes" id="UP001358586"/>
    </source>
</evidence>
<dbReference type="EMBL" id="JARKNE010000010">
    <property type="protein sequence ID" value="KAK5793332.1"/>
    <property type="molecule type" value="Genomic_DNA"/>
</dbReference>
<proteinExistence type="predicted"/>
<dbReference type="Pfam" id="PF14111">
    <property type="entry name" value="DUF4283"/>
    <property type="match status" value="1"/>
</dbReference>
<evidence type="ECO:0000259" key="1">
    <source>
        <dbReference type="Pfam" id="PF14111"/>
    </source>
</evidence>
<organism evidence="2 3">
    <name type="scientific">Gossypium arboreum</name>
    <name type="common">Tree cotton</name>
    <name type="synonym">Gossypium nanking</name>
    <dbReference type="NCBI Taxonomy" id="29729"/>
    <lineage>
        <taxon>Eukaryota</taxon>
        <taxon>Viridiplantae</taxon>
        <taxon>Streptophyta</taxon>
        <taxon>Embryophyta</taxon>
        <taxon>Tracheophyta</taxon>
        <taxon>Spermatophyta</taxon>
        <taxon>Magnoliopsida</taxon>
        <taxon>eudicotyledons</taxon>
        <taxon>Gunneridae</taxon>
        <taxon>Pentapetalae</taxon>
        <taxon>rosids</taxon>
        <taxon>malvids</taxon>
        <taxon>Malvales</taxon>
        <taxon>Malvaceae</taxon>
        <taxon>Malvoideae</taxon>
        <taxon>Gossypium</taxon>
    </lineage>
</organism>
<comment type="caution">
    <text evidence="2">The sequence shown here is derived from an EMBL/GenBank/DDBJ whole genome shotgun (WGS) entry which is preliminary data.</text>
</comment>
<dbReference type="Proteomes" id="UP001358586">
    <property type="component" value="Chromosome 10"/>
</dbReference>
<reference evidence="2 3" key="1">
    <citation type="submission" date="2023-03" db="EMBL/GenBank/DDBJ databases">
        <title>WGS of Gossypium arboreum.</title>
        <authorList>
            <person name="Yu D."/>
        </authorList>
    </citation>
    <scope>NUCLEOTIDE SEQUENCE [LARGE SCALE GENOMIC DNA]</scope>
    <source>
        <tissue evidence="2">Leaf</tissue>
    </source>
</reference>
<gene>
    <name evidence="2" type="ORF">PVK06_034475</name>
</gene>
<dbReference type="InterPro" id="IPR025558">
    <property type="entry name" value="DUF4283"/>
</dbReference>
<sequence length="261" mass="29526">MLSAMENSPKVVEGDGDLRVSEDRNTKKVRFKDGSDRVAVDMAVDSIPSSSMIVPWKDKLLGSGFIGADQAIAGFDEGSDGDFILLEDDVIRSTVNGIPAIDFSDRVKQLLYKEMEMTVVLKLLGRNISYGVLFNRVSNLWKPIQPFQLMDIENGYYLAKFQNNNDYEKVLTQGLWIIFGQYLTVQPWTKDFSPFQPYPSVVMAWIRLPGLPGFMYKRKILEVIGSTMGKVAKFDFKTDNRTRGRFARMAVLINLDKPLVS</sequence>
<evidence type="ECO:0000313" key="2">
    <source>
        <dbReference type="EMBL" id="KAK5793332.1"/>
    </source>
</evidence>
<dbReference type="PANTHER" id="PTHR31286">
    <property type="entry name" value="GLYCINE-RICH CELL WALL STRUCTURAL PROTEIN 1.8-LIKE"/>
    <property type="match status" value="1"/>
</dbReference>
<feature type="domain" description="DUF4283" evidence="1">
    <location>
        <begin position="114"/>
        <end position="195"/>
    </location>
</feature>
<accession>A0ABR0NEA2</accession>